<gene>
    <name evidence="1" type="ORF">BV98_003628</name>
</gene>
<dbReference type="PATRIC" id="fig|1219045.3.peg.3683"/>
<organism evidence="1 2">
    <name type="scientific">Sphingobium herbicidovorans (strain ATCC 700291 / DSM 11019 / CCUG 56400 / KCTC 2939 / LMG 18315 / NBRC 16415 / MH)</name>
    <name type="common">Sphingomonas herbicidovorans</name>
    <dbReference type="NCBI Taxonomy" id="1219045"/>
    <lineage>
        <taxon>Bacteria</taxon>
        <taxon>Pseudomonadati</taxon>
        <taxon>Pseudomonadota</taxon>
        <taxon>Alphaproteobacteria</taxon>
        <taxon>Sphingomonadales</taxon>
        <taxon>Sphingomonadaceae</taxon>
        <taxon>Sphingobium</taxon>
    </lineage>
</organism>
<protein>
    <submittedName>
        <fullName evidence="1">Uncharacterized protein</fullName>
    </submittedName>
</protein>
<dbReference type="eggNOG" id="ENOG50319IN">
    <property type="taxonomic scope" value="Bacteria"/>
</dbReference>
<accession>A0A086P4X5</accession>
<dbReference type="EMBL" id="JFZA02000060">
    <property type="protein sequence ID" value="KFG88443.1"/>
    <property type="molecule type" value="Genomic_DNA"/>
</dbReference>
<reference evidence="1" key="1">
    <citation type="submission" date="2014-08" db="EMBL/GenBank/DDBJ databases">
        <title>Draft genome sequences of Sphingobium herbicidovorans.</title>
        <authorList>
            <person name="Gan H.M."/>
            <person name="Gan H.Y."/>
            <person name="Savka M.A."/>
        </authorList>
    </citation>
    <scope>NUCLEOTIDE SEQUENCE [LARGE SCALE GENOMIC DNA]</scope>
    <source>
        <strain evidence="1">NBRC 16415</strain>
    </source>
</reference>
<dbReference type="STRING" id="76947.GCA_002080435_01703"/>
<dbReference type="AlphaFoldDB" id="A0A086P4X5"/>
<proteinExistence type="predicted"/>
<evidence type="ECO:0000313" key="1">
    <source>
        <dbReference type="EMBL" id="KFG88443.1"/>
    </source>
</evidence>
<evidence type="ECO:0000313" key="2">
    <source>
        <dbReference type="Proteomes" id="UP000024284"/>
    </source>
</evidence>
<name>A0A086P4X5_SPHHM</name>
<dbReference type="Proteomes" id="UP000024284">
    <property type="component" value="Unassembled WGS sequence"/>
</dbReference>
<sequence>MGRGKKEPGWVVNHIAEIKVRAVSDYAPEDAALLCSVGRLVCAWTMLEQSLEAKIAMMREAMGDVRTVGTRMRPTMAKLMTELRTIVAMRDKRNASALTEISDIERHMQRIDRFRSLIICGFQQPAPGGFTCRDARNNHTHVSLDHLDAEIASLETVAQRLLAV</sequence>
<comment type="caution">
    <text evidence="1">The sequence shown here is derived from an EMBL/GenBank/DDBJ whole genome shotgun (WGS) entry which is preliminary data.</text>
</comment>
<keyword evidence="2" id="KW-1185">Reference proteome</keyword>